<sequence length="427" mass="47642">MSVTNFPAEVLEEVVSAMPWIDLPSLALVSREFRQLSQRKLFQYIFLEDRRLRDPSPNPHPRHILLKTILTENPIIAPYIRHLECTQTNRRRSSYSDDGPPILWMIDHGVLLGEILQLLEDSGIQSIAIMTMGHSLNWFNLHPVVQSGFLHLFENPVLTSLVLDGFILPSNISSGFTNLEALTISDSSWSTDRLLSIGPFDASGNTSNGETARLSSLDLAIELRALGLPAEHVGSLLELDFTRLSKLSLTLDTMPQSILSFTMQQSIPLLPTIRPFISGPNLEVLKIKCASDEILIDLSPTVSLQKLVIECCISQQGDDCSWIDFLLSSLPTTSPMQMFTLNIFVPPLLPLSSDPSDPVDTQSWRSLSQILARSHERLPRIKQIGVCITISTLTMKTQDEVDQVKEKVRDCFAWGSDSVLGLDFIVI</sequence>
<gene>
    <name evidence="1" type="ORF">BDN72DRAFT_899502</name>
</gene>
<dbReference type="EMBL" id="ML208393">
    <property type="protein sequence ID" value="TFK66820.1"/>
    <property type="molecule type" value="Genomic_DNA"/>
</dbReference>
<dbReference type="Proteomes" id="UP000308600">
    <property type="component" value="Unassembled WGS sequence"/>
</dbReference>
<evidence type="ECO:0000313" key="1">
    <source>
        <dbReference type="EMBL" id="TFK66820.1"/>
    </source>
</evidence>
<protein>
    <submittedName>
        <fullName evidence="1">Uncharacterized protein</fullName>
    </submittedName>
</protein>
<evidence type="ECO:0000313" key="2">
    <source>
        <dbReference type="Proteomes" id="UP000308600"/>
    </source>
</evidence>
<reference evidence="1 2" key="1">
    <citation type="journal article" date="2019" name="Nat. Ecol. Evol.">
        <title>Megaphylogeny resolves global patterns of mushroom evolution.</title>
        <authorList>
            <person name="Varga T."/>
            <person name="Krizsan K."/>
            <person name="Foldi C."/>
            <person name="Dima B."/>
            <person name="Sanchez-Garcia M."/>
            <person name="Sanchez-Ramirez S."/>
            <person name="Szollosi G.J."/>
            <person name="Szarkandi J.G."/>
            <person name="Papp V."/>
            <person name="Albert L."/>
            <person name="Andreopoulos W."/>
            <person name="Angelini C."/>
            <person name="Antonin V."/>
            <person name="Barry K.W."/>
            <person name="Bougher N.L."/>
            <person name="Buchanan P."/>
            <person name="Buyck B."/>
            <person name="Bense V."/>
            <person name="Catcheside P."/>
            <person name="Chovatia M."/>
            <person name="Cooper J."/>
            <person name="Damon W."/>
            <person name="Desjardin D."/>
            <person name="Finy P."/>
            <person name="Geml J."/>
            <person name="Haridas S."/>
            <person name="Hughes K."/>
            <person name="Justo A."/>
            <person name="Karasinski D."/>
            <person name="Kautmanova I."/>
            <person name="Kiss B."/>
            <person name="Kocsube S."/>
            <person name="Kotiranta H."/>
            <person name="LaButti K.M."/>
            <person name="Lechner B.E."/>
            <person name="Liimatainen K."/>
            <person name="Lipzen A."/>
            <person name="Lukacs Z."/>
            <person name="Mihaltcheva S."/>
            <person name="Morgado L.N."/>
            <person name="Niskanen T."/>
            <person name="Noordeloos M.E."/>
            <person name="Ohm R.A."/>
            <person name="Ortiz-Santana B."/>
            <person name="Ovrebo C."/>
            <person name="Racz N."/>
            <person name="Riley R."/>
            <person name="Savchenko A."/>
            <person name="Shiryaev A."/>
            <person name="Soop K."/>
            <person name="Spirin V."/>
            <person name="Szebenyi C."/>
            <person name="Tomsovsky M."/>
            <person name="Tulloss R.E."/>
            <person name="Uehling J."/>
            <person name="Grigoriev I.V."/>
            <person name="Vagvolgyi C."/>
            <person name="Papp T."/>
            <person name="Martin F.M."/>
            <person name="Miettinen O."/>
            <person name="Hibbett D.S."/>
            <person name="Nagy L.G."/>
        </authorList>
    </citation>
    <scope>NUCLEOTIDE SEQUENCE [LARGE SCALE GENOMIC DNA]</scope>
    <source>
        <strain evidence="1 2">NL-1719</strain>
    </source>
</reference>
<accession>A0ACD3AM33</accession>
<proteinExistence type="predicted"/>
<keyword evidence="2" id="KW-1185">Reference proteome</keyword>
<name>A0ACD3AM33_9AGAR</name>
<organism evidence="1 2">
    <name type="scientific">Pluteus cervinus</name>
    <dbReference type="NCBI Taxonomy" id="181527"/>
    <lineage>
        <taxon>Eukaryota</taxon>
        <taxon>Fungi</taxon>
        <taxon>Dikarya</taxon>
        <taxon>Basidiomycota</taxon>
        <taxon>Agaricomycotina</taxon>
        <taxon>Agaricomycetes</taxon>
        <taxon>Agaricomycetidae</taxon>
        <taxon>Agaricales</taxon>
        <taxon>Pluteineae</taxon>
        <taxon>Pluteaceae</taxon>
        <taxon>Pluteus</taxon>
    </lineage>
</organism>